<evidence type="ECO:0000256" key="3">
    <source>
        <dbReference type="ARBA" id="ARBA00022691"/>
    </source>
</evidence>
<evidence type="ECO:0000256" key="1">
    <source>
        <dbReference type="ARBA" id="ARBA00022603"/>
    </source>
</evidence>
<dbReference type="GO" id="GO:0032259">
    <property type="term" value="P:methylation"/>
    <property type="evidence" value="ECO:0007669"/>
    <property type="project" value="UniProtKB-KW"/>
</dbReference>
<keyword evidence="2 7" id="KW-0808">Transferase</keyword>
<keyword evidence="1 7" id="KW-0489">Methyltransferase</keyword>
<dbReference type="SUPFAM" id="SSF53335">
    <property type="entry name" value="S-adenosyl-L-methionine-dependent methyltransferases"/>
    <property type="match status" value="1"/>
</dbReference>
<dbReference type="GO" id="GO:0046983">
    <property type="term" value="F:protein dimerization activity"/>
    <property type="evidence" value="ECO:0007669"/>
    <property type="project" value="InterPro"/>
</dbReference>
<organism evidence="7">
    <name type="scientific">Zea mays</name>
    <name type="common">Maize</name>
    <dbReference type="NCBI Taxonomy" id="4577"/>
    <lineage>
        <taxon>Eukaryota</taxon>
        <taxon>Viridiplantae</taxon>
        <taxon>Streptophyta</taxon>
        <taxon>Embryophyta</taxon>
        <taxon>Tracheophyta</taxon>
        <taxon>Spermatophyta</taxon>
        <taxon>Magnoliopsida</taxon>
        <taxon>Liliopsida</taxon>
        <taxon>Poales</taxon>
        <taxon>Poaceae</taxon>
        <taxon>PACMAD clade</taxon>
        <taxon>Panicoideae</taxon>
        <taxon>Andropogonodae</taxon>
        <taxon>Andropogoneae</taxon>
        <taxon>Tripsacinae</taxon>
        <taxon>Zea</taxon>
    </lineage>
</organism>
<dbReference type="InterPro" id="IPR012967">
    <property type="entry name" value="COMT_dimerisation"/>
</dbReference>
<dbReference type="Proteomes" id="UP000251960">
    <property type="component" value="Chromosome 10"/>
</dbReference>
<dbReference type="SUPFAM" id="SSF46785">
    <property type="entry name" value="Winged helix' DNA-binding domain"/>
    <property type="match status" value="1"/>
</dbReference>
<evidence type="ECO:0000256" key="4">
    <source>
        <dbReference type="PIRSR" id="PIRSR005739-1"/>
    </source>
</evidence>
<dbReference type="HOGENOM" id="CLU_005533_7_0_1"/>
<proteinExistence type="predicted"/>
<feature type="active site" description="Proton acceptor" evidence="4">
    <location>
        <position position="269"/>
    </location>
</feature>
<dbReference type="AlphaFoldDB" id="A0A8J8YF71"/>
<dbReference type="KEGG" id="zma:100272633"/>
<dbReference type="EMBL" id="NCVQ01000002">
    <property type="protein sequence ID" value="PWZ43821.1"/>
    <property type="molecule type" value="Genomic_DNA"/>
</dbReference>
<protein>
    <submittedName>
        <fullName evidence="7">Flavonoid O-methyltransferase-like protein</fullName>
    </submittedName>
</protein>
<dbReference type="InterPro" id="IPR016461">
    <property type="entry name" value="COMT-like"/>
</dbReference>
<evidence type="ECO:0000313" key="7">
    <source>
        <dbReference type="EMBL" id="PWZ43821.1"/>
    </source>
</evidence>
<dbReference type="InterPro" id="IPR001077">
    <property type="entry name" value="COMT_C"/>
</dbReference>
<dbReference type="Pfam" id="PF00891">
    <property type="entry name" value="Methyltransf_2"/>
    <property type="match status" value="1"/>
</dbReference>
<comment type="caution">
    <text evidence="7">The sequence shown here is derived from an EMBL/GenBank/DDBJ whole genome shotgun (WGS) entry which is preliminary data.</text>
</comment>
<evidence type="ECO:0000259" key="5">
    <source>
        <dbReference type="Pfam" id="PF00891"/>
    </source>
</evidence>
<reference evidence="7" key="1">
    <citation type="journal article" date="2018" name="Nat. Genet.">
        <title>Extensive intraspecific gene order and gene structural variations between Mo17 and other maize genomes.</title>
        <authorList>
            <person name="Sun S."/>
            <person name="Zhou Y."/>
            <person name="Chen J."/>
            <person name="Shi J."/>
            <person name="Zhao H."/>
            <person name="Zhao H."/>
            <person name="Song W."/>
            <person name="Zhang M."/>
            <person name="Cui Y."/>
            <person name="Dong X."/>
            <person name="Liu H."/>
            <person name="Ma X."/>
            <person name="Jiao Y."/>
            <person name="Wang B."/>
            <person name="Wei X."/>
            <person name="Stein J.C."/>
            <person name="Glaubitz J.C."/>
            <person name="Lu F."/>
            <person name="Yu G."/>
            <person name="Liang C."/>
            <person name="Fengler K."/>
            <person name="Li B."/>
            <person name="Rafalski A."/>
            <person name="Schnable P.S."/>
            <person name="Ware D.H."/>
            <person name="Buckler E.S."/>
            <person name="Lai J."/>
        </authorList>
    </citation>
    <scope>NUCLEOTIDE SEQUENCE [LARGE SCALE GENOMIC DNA]</scope>
    <source>
        <tissue evidence="7">Seedling</tissue>
    </source>
</reference>
<dbReference type="GO" id="GO:0008757">
    <property type="term" value="F:S-adenosylmethionine-dependent methyltransferase activity"/>
    <property type="evidence" value="ECO:0007669"/>
    <property type="project" value="UniProtKB-ARBA"/>
</dbReference>
<feature type="domain" description="O-methyltransferase C-terminal" evidence="5">
    <location>
        <begin position="143"/>
        <end position="346"/>
    </location>
</feature>
<dbReference type="PANTHER" id="PTHR11746">
    <property type="entry name" value="O-METHYLTRANSFERASE"/>
    <property type="match status" value="1"/>
</dbReference>
<dbReference type="InterPro" id="IPR036390">
    <property type="entry name" value="WH_DNA-bd_sf"/>
</dbReference>
<dbReference type="OrthoDB" id="2410195at2759"/>
<evidence type="ECO:0000259" key="6">
    <source>
        <dbReference type="Pfam" id="PF08100"/>
    </source>
</evidence>
<dbReference type="FunFam" id="1.10.10.10:FF:000213">
    <property type="entry name" value="Coniferyl alcohol 9-O-methyltransferase"/>
    <property type="match status" value="1"/>
</dbReference>
<dbReference type="Pfam" id="PF08100">
    <property type="entry name" value="Dimerisation"/>
    <property type="match status" value="1"/>
</dbReference>
<accession>A0A8J8YF71</accession>
<dbReference type="GO" id="GO:0008171">
    <property type="term" value="F:O-methyltransferase activity"/>
    <property type="evidence" value="ECO:0007669"/>
    <property type="project" value="InterPro"/>
</dbReference>
<dbReference type="PIRSF" id="PIRSF005739">
    <property type="entry name" value="O-mtase"/>
    <property type="match status" value="1"/>
</dbReference>
<dbReference type="OMA" id="TGHMEAW"/>
<sequence>MEASSRLELQQAHTELWNLTFSYLKSMALECVVQLNIPNVIHNFGGNATLPSILSAIQVPEHRKPYLPRLMRFLVVSGILSFDSPTLGEEGTYHLTPLSRLLVDDTHINGYGSLGPFVLSQTTKYHVSSATYLSEWFKGEDGAGPMAAEMPFKMAHGTGPWGALGHDQQFNRVFNAGLGSNSRLVLDFVVAEYGDVFDGVSSLLDVGGGDGSTARTIRKAFPHIKCSVLDLPNVIIDIQPGDGMVDYIAGDMFSSIPPTDAIMLKYVLHDWNDDDCVKILQQCKKAICSCKPAGGKVLIIDVVVGSPLKEMFEAQVTSDLLMMVIAGGKERDKKEWHKIFVESGFKDYKISPVLGYLSIIELYS</sequence>
<dbReference type="InterPro" id="IPR036388">
    <property type="entry name" value="WH-like_DNA-bd_sf"/>
</dbReference>
<dbReference type="PROSITE" id="PS51683">
    <property type="entry name" value="SAM_OMT_II"/>
    <property type="match status" value="1"/>
</dbReference>
<gene>
    <name evidence="7" type="primary">Os11g0303600_1</name>
    <name evidence="7" type="ORF">Zm00014a_026367</name>
</gene>
<dbReference type="SMR" id="A0A8J8YF71"/>
<dbReference type="Gene3D" id="1.10.10.10">
    <property type="entry name" value="Winged helix-like DNA-binding domain superfamily/Winged helix DNA-binding domain"/>
    <property type="match status" value="1"/>
</dbReference>
<name>A0A8J8YF71_MAIZE</name>
<dbReference type="FunFam" id="3.40.50.150:FF:000057">
    <property type="entry name" value="O-methyltransferase ZRP4"/>
    <property type="match status" value="1"/>
</dbReference>
<keyword evidence="3" id="KW-0949">S-adenosyl-L-methionine</keyword>
<feature type="domain" description="O-methyltransferase dimerisation" evidence="6">
    <location>
        <begin position="17"/>
        <end position="104"/>
    </location>
</feature>
<dbReference type="Gene3D" id="3.40.50.150">
    <property type="entry name" value="Vaccinia Virus protein VP39"/>
    <property type="match status" value="1"/>
</dbReference>
<dbReference type="InterPro" id="IPR029063">
    <property type="entry name" value="SAM-dependent_MTases_sf"/>
</dbReference>
<evidence type="ECO:0000256" key="2">
    <source>
        <dbReference type="ARBA" id="ARBA00022679"/>
    </source>
</evidence>